<keyword evidence="3 6" id="KW-0808">Transferase</keyword>
<dbReference type="GO" id="GO:0008173">
    <property type="term" value="F:RNA methyltransferase activity"/>
    <property type="evidence" value="ECO:0007669"/>
    <property type="project" value="InterPro"/>
</dbReference>
<reference evidence="7" key="1">
    <citation type="submission" date="2015-05" db="EMBL/GenBank/DDBJ databases">
        <title>Draft genome sequence of 'Candidatus Phytoplasma Pruni' strain CX, a plant pathogenic bacterium.</title>
        <authorList>
            <person name="Lee I.-M."/>
            <person name="Bottner-Parker K.D."/>
            <person name="Shao J."/>
            <person name="Gundersen-Rindal D.E."/>
            <person name="Zhao Y."/>
            <person name="Davis R.E."/>
        </authorList>
    </citation>
    <scope>NUCLEOTIDE SEQUENCE [LARGE SCALE GENOMIC DNA]</scope>
    <source>
        <strain evidence="7">CX</strain>
    </source>
</reference>
<name>A0A0M1N0A4_9MOLU</name>
<dbReference type="InterPro" id="IPR051259">
    <property type="entry name" value="rRNA_Methyltransferase"/>
</dbReference>
<dbReference type="SUPFAM" id="SSF75217">
    <property type="entry name" value="alpha/beta knot"/>
    <property type="match status" value="1"/>
</dbReference>
<dbReference type="Gene3D" id="3.30.1330.30">
    <property type="match status" value="1"/>
</dbReference>
<feature type="domain" description="tRNA/rRNA methyltransferase SpoU type" evidence="4">
    <location>
        <begin position="94"/>
        <end position="236"/>
    </location>
</feature>
<dbReference type="GO" id="GO:0006396">
    <property type="term" value="P:RNA processing"/>
    <property type="evidence" value="ECO:0007669"/>
    <property type="project" value="InterPro"/>
</dbReference>
<dbReference type="AlphaFoldDB" id="A0A0M1N0A4"/>
<dbReference type="Gene3D" id="3.40.1280.10">
    <property type="match status" value="1"/>
</dbReference>
<dbReference type="GO" id="GO:0003723">
    <property type="term" value="F:RNA binding"/>
    <property type="evidence" value="ECO:0007669"/>
    <property type="project" value="InterPro"/>
</dbReference>
<evidence type="ECO:0000256" key="1">
    <source>
        <dbReference type="ARBA" id="ARBA00007228"/>
    </source>
</evidence>
<dbReference type="OrthoDB" id="9794400at2"/>
<dbReference type="PANTHER" id="PTHR43191:SF2">
    <property type="entry name" value="RRNA METHYLTRANSFERASE 3, MITOCHONDRIAL"/>
    <property type="match status" value="1"/>
</dbReference>
<dbReference type="Pfam" id="PF22435">
    <property type="entry name" value="MRM3-like_sub_bind"/>
    <property type="match status" value="1"/>
</dbReference>
<dbReference type="Proteomes" id="UP000037386">
    <property type="component" value="Unassembled WGS sequence"/>
</dbReference>
<dbReference type="InterPro" id="IPR029028">
    <property type="entry name" value="Alpha/beta_knot_MTases"/>
</dbReference>
<sequence length="239" mass="27095">MILSKKNPKFKKLKKLALKKYRDLYQEFLVFGEHLVEEALKSGVVLELYTNNTDQHEGILMEDYLMRELNKNKVLYSQVAVCQMKKNVLQSDKILVLDDVQDPGNTGTLLRSASAFGFKHVFFSDKSVDFYNEKVIAATQGAFFNLFLERGDTVSFLNNLKTDNTYIFSSSVNEKTIDLKELNQEFLQNKKRALVVGNEGSGISQEVKGLSSYFINIDTSSVESLNVNVAGSILMYLLK</sequence>
<evidence type="ECO:0000313" key="6">
    <source>
        <dbReference type="EMBL" id="KOR75591.1"/>
    </source>
</evidence>
<dbReference type="GO" id="GO:0032259">
    <property type="term" value="P:methylation"/>
    <property type="evidence" value="ECO:0007669"/>
    <property type="project" value="UniProtKB-KW"/>
</dbReference>
<dbReference type="InterPro" id="IPR053888">
    <property type="entry name" value="MRM3-like_sub_bind"/>
</dbReference>
<dbReference type="InterPro" id="IPR029064">
    <property type="entry name" value="Ribosomal_eL30-like_sf"/>
</dbReference>
<dbReference type="CDD" id="cd18095">
    <property type="entry name" value="SpoU-like_rRNA-MTase"/>
    <property type="match status" value="1"/>
</dbReference>
<dbReference type="InterPro" id="IPR001537">
    <property type="entry name" value="SpoU_MeTrfase"/>
</dbReference>
<evidence type="ECO:0000256" key="3">
    <source>
        <dbReference type="ARBA" id="ARBA00022679"/>
    </source>
</evidence>
<evidence type="ECO:0000259" key="4">
    <source>
        <dbReference type="Pfam" id="PF00588"/>
    </source>
</evidence>
<dbReference type="RefSeq" id="WP_053521350.1">
    <property type="nucleotide sequence ID" value="NZ_LHCF01000003.1"/>
</dbReference>
<dbReference type="PANTHER" id="PTHR43191">
    <property type="entry name" value="RRNA METHYLTRANSFERASE 3"/>
    <property type="match status" value="1"/>
</dbReference>
<evidence type="ECO:0000313" key="7">
    <source>
        <dbReference type="Proteomes" id="UP000037386"/>
    </source>
</evidence>
<comment type="similarity">
    <text evidence="1">Belongs to the class IV-like SAM-binding methyltransferase superfamily. RNA methyltransferase TrmH family.</text>
</comment>
<dbReference type="EMBL" id="LHCF01000003">
    <property type="protein sequence ID" value="KOR75591.1"/>
    <property type="molecule type" value="Genomic_DNA"/>
</dbReference>
<dbReference type="STRING" id="479893.CPX_001381"/>
<evidence type="ECO:0000259" key="5">
    <source>
        <dbReference type="Pfam" id="PF22435"/>
    </source>
</evidence>
<dbReference type="SUPFAM" id="SSF55315">
    <property type="entry name" value="L30e-like"/>
    <property type="match status" value="1"/>
</dbReference>
<keyword evidence="2 6" id="KW-0489">Methyltransferase</keyword>
<gene>
    <name evidence="6" type="primary">spoU</name>
    <name evidence="6" type="ORF">CPX_001381</name>
</gene>
<accession>A0A0M1N0A4</accession>
<dbReference type="PATRIC" id="fig|479893.3.peg.163"/>
<dbReference type="InterPro" id="IPR029026">
    <property type="entry name" value="tRNA_m1G_MTases_N"/>
</dbReference>
<dbReference type="Pfam" id="PF00588">
    <property type="entry name" value="SpoU_methylase"/>
    <property type="match status" value="1"/>
</dbReference>
<evidence type="ECO:0000256" key="2">
    <source>
        <dbReference type="ARBA" id="ARBA00022603"/>
    </source>
</evidence>
<comment type="caution">
    <text evidence="6">The sequence shown here is derived from an EMBL/GenBank/DDBJ whole genome shotgun (WGS) entry which is preliminary data.</text>
</comment>
<protein>
    <submittedName>
        <fullName evidence="6">23S rRNA methyltransferase</fullName>
    </submittedName>
</protein>
<feature type="domain" description="MRM3-like substrate binding" evidence="5">
    <location>
        <begin position="7"/>
        <end position="53"/>
    </location>
</feature>
<proteinExistence type="inferred from homology"/>
<organism evidence="6 7">
    <name type="scientific">Candidatus Phytoplasma pruni</name>
    <dbReference type="NCBI Taxonomy" id="479893"/>
    <lineage>
        <taxon>Bacteria</taxon>
        <taxon>Bacillati</taxon>
        <taxon>Mycoplasmatota</taxon>
        <taxon>Mollicutes</taxon>
        <taxon>Acholeplasmatales</taxon>
        <taxon>Acholeplasmataceae</taxon>
        <taxon>Candidatus Phytoplasma</taxon>
        <taxon>16SrIII (X-disease group)</taxon>
    </lineage>
</organism>